<dbReference type="EMBL" id="CM004478">
    <property type="protein sequence ID" value="OCT72080.1"/>
    <property type="molecule type" value="Genomic_DNA"/>
</dbReference>
<reference evidence="3" key="1">
    <citation type="journal article" date="2016" name="Nature">
        <title>Genome evolution in the allotetraploid frog Xenopus laevis.</title>
        <authorList>
            <person name="Session A.M."/>
            <person name="Uno Y."/>
            <person name="Kwon T."/>
            <person name="Chapman J.A."/>
            <person name="Toyoda A."/>
            <person name="Takahashi S."/>
            <person name="Fukui A."/>
            <person name="Hikosaka A."/>
            <person name="Suzuki A."/>
            <person name="Kondo M."/>
            <person name="van Heeringen S.J."/>
            <person name="Quigley I."/>
            <person name="Heinz S."/>
            <person name="Ogino H."/>
            <person name="Ochi H."/>
            <person name="Hellsten U."/>
            <person name="Lyons J.B."/>
            <person name="Simakov O."/>
            <person name="Putnam N."/>
            <person name="Stites J."/>
            <person name="Kuroki Y."/>
            <person name="Tanaka T."/>
            <person name="Michiue T."/>
            <person name="Watanabe M."/>
            <person name="Bogdanovic O."/>
            <person name="Lister R."/>
            <person name="Georgiou G."/>
            <person name="Paranjpe S.S."/>
            <person name="van Kruijsbergen I."/>
            <person name="Shu S."/>
            <person name="Carlson J."/>
            <person name="Kinoshita T."/>
            <person name="Ohta Y."/>
            <person name="Mawaribuchi S."/>
            <person name="Jenkins J."/>
            <person name="Grimwood J."/>
            <person name="Schmutz J."/>
            <person name="Mitros T."/>
            <person name="Mozaffari S.V."/>
            <person name="Suzuki Y."/>
            <person name="Haramoto Y."/>
            <person name="Yamamoto T.S."/>
            <person name="Takagi C."/>
            <person name="Heald R."/>
            <person name="Miller K."/>
            <person name="Haudenschild C."/>
            <person name="Kitzman J."/>
            <person name="Nakayama T."/>
            <person name="Izutsu Y."/>
            <person name="Robert J."/>
            <person name="Fortriede J."/>
            <person name="Burns K."/>
            <person name="Lotay V."/>
            <person name="Karimi K."/>
            <person name="Yasuoka Y."/>
            <person name="Dichmann D.S."/>
            <person name="Flajnik M.F."/>
            <person name="Houston D.W."/>
            <person name="Shendure J."/>
            <person name="DuPasquier L."/>
            <person name="Vize P.D."/>
            <person name="Zorn A.M."/>
            <person name="Ito M."/>
            <person name="Marcotte E.M."/>
            <person name="Wallingford J.B."/>
            <person name="Ito Y."/>
            <person name="Asashima M."/>
            <person name="Ueno N."/>
            <person name="Matsuda Y."/>
            <person name="Veenstra G.J."/>
            <person name="Fujiyama A."/>
            <person name="Harland R.M."/>
            <person name="Taira M."/>
            <person name="Rokhsar D.S."/>
        </authorList>
    </citation>
    <scope>NUCLEOTIDE SEQUENCE [LARGE SCALE GENOMIC DNA]</scope>
    <source>
        <strain evidence="3">J</strain>
    </source>
</reference>
<feature type="non-terminal residue" evidence="2">
    <location>
        <position position="1"/>
    </location>
</feature>
<dbReference type="Proteomes" id="UP000694892">
    <property type="component" value="Chromosome 7L"/>
</dbReference>
<proteinExistence type="predicted"/>
<gene>
    <name evidence="2" type="ORF">XELAEV_18035054mg</name>
</gene>
<accession>A0A974HBS5</accession>
<name>A0A974HBS5_XENLA</name>
<evidence type="ECO:0000313" key="3">
    <source>
        <dbReference type="Proteomes" id="UP000694892"/>
    </source>
</evidence>
<sequence>LWTRWVQKEQGGFSNVSKEYTVYKPKNVCFVYNEKRCNRGYAFKFTHVCSACGLSHIISECSKKKEGQVNRQPFPATQQKSGNANTAGQAK</sequence>
<evidence type="ECO:0000256" key="1">
    <source>
        <dbReference type="SAM" id="MobiDB-lite"/>
    </source>
</evidence>
<protein>
    <submittedName>
        <fullName evidence="2">Uncharacterized protein</fullName>
    </submittedName>
</protein>
<organism evidence="2 3">
    <name type="scientific">Xenopus laevis</name>
    <name type="common">African clawed frog</name>
    <dbReference type="NCBI Taxonomy" id="8355"/>
    <lineage>
        <taxon>Eukaryota</taxon>
        <taxon>Metazoa</taxon>
        <taxon>Chordata</taxon>
        <taxon>Craniata</taxon>
        <taxon>Vertebrata</taxon>
        <taxon>Euteleostomi</taxon>
        <taxon>Amphibia</taxon>
        <taxon>Batrachia</taxon>
        <taxon>Anura</taxon>
        <taxon>Pipoidea</taxon>
        <taxon>Pipidae</taxon>
        <taxon>Xenopodinae</taxon>
        <taxon>Xenopus</taxon>
        <taxon>Xenopus</taxon>
    </lineage>
</organism>
<feature type="region of interest" description="Disordered" evidence="1">
    <location>
        <begin position="69"/>
        <end position="91"/>
    </location>
</feature>
<evidence type="ECO:0000313" key="2">
    <source>
        <dbReference type="EMBL" id="OCT72080.1"/>
    </source>
</evidence>
<dbReference type="AlphaFoldDB" id="A0A974HBS5"/>